<dbReference type="InterPro" id="IPR008502">
    <property type="entry name" value="Prolamin-like"/>
</dbReference>
<keyword evidence="6" id="KW-0968">Cytoplasmic vesicle</keyword>
<dbReference type="PANTHER" id="PTHR35293:SF10">
    <property type="entry name" value="EGG CELL-SECRETED PROTEIN 1.2-RELATED"/>
    <property type="match status" value="1"/>
</dbReference>
<proteinExistence type="inferred from homology"/>
<keyword evidence="5" id="KW-0278">Fertilization</keyword>
<evidence type="ECO:0000256" key="7">
    <source>
        <dbReference type="ARBA" id="ARBA00034457"/>
    </source>
</evidence>
<evidence type="ECO:0000256" key="3">
    <source>
        <dbReference type="ARBA" id="ARBA00022525"/>
    </source>
</evidence>
<keyword evidence="4 9" id="KW-0732">Signal</keyword>
<dbReference type="AlphaFoldDB" id="A0A200Q8A6"/>
<gene>
    <name evidence="11" type="ORF">BVC80_1737g25</name>
</gene>
<dbReference type="GO" id="GO:0009567">
    <property type="term" value="P:double fertilization forming a zygote and endosperm"/>
    <property type="evidence" value="ECO:0007669"/>
    <property type="project" value="InterPro"/>
</dbReference>
<dbReference type="GO" id="GO:0031410">
    <property type="term" value="C:cytoplasmic vesicle"/>
    <property type="evidence" value="ECO:0007669"/>
    <property type="project" value="UniProtKB-SubCell"/>
</dbReference>
<dbReference type="Pfam" id="PF05617">
    <property type="entry name" value="Prolamin_like"/>
    <property type="match status" value="1"/>
</dbReference>
<evidence type="ECO:0000256" key="8">
    <source>
        <dbReference type="ARBA" id="ARBA00034484"/>
    </source>
</evidence>
<dbReference type="PANTHER" id="PTHR35293">
    <property type="entry name" value="EGG CELL-SECRETED PROTEIN 1.5"/>
    <property type="match status" value="1"/>
</dbReference>
<organism evidence="11 12">
    <name type="scientific">Macleaya cordata</name>
    <name type="common">Five-seeded plume-poppy</name>
    <name type="synonym">Bocconia cordata</name>
    <dbReference type="NCBI Taxonomy" id="56857"/>
    <lineage>
        <taxon>Eukaryota</taxon>
        <taxon>Viridiplantae</taxon>
        <taxon>Streptophyta</taxon>
        <taxon>Embryophyta</taxon>
        <taxon>Tracheophyta</taxon>
        <taxon>Spermatophyta</taxon>
        <taxon>Magnoliopsida</taxon>
        <taxon>Ranunculales</taxon>
        <taxon>Papaveraceae</taxon>
        <taxon>Papaveroideae</taxon>
        <taxon>Macleaya</taxon>
    </lineage>
</organism>
<accession>A0A200Q8A6</accession>
<evidence type="ECO:0000256" key="2">
    <source>
        <dbReference type="ARBA" id="ARBA00004613"/>
    </source>
</evidence>
<evidence type="ECO:0000256" key="9">
    <source>
        <dbReference type="SAM" id="SignalP"/>
    </source>
</evidence>
<reference evidence="11 12" key="1">
    <citation type="journal article" date="2017" name="Mol. Plant">
        <title>The Genome of Medicinal Plant Macleaya cordata Provides New Insights into Benzylisoquinoline Alkaloids Metabolism.</title>
        <authorList>
            <person name="Liu X."/>
            <person name="Liu Y."/>
            <person name="Huang P."/>
            <person name="Ma Y."/>
            <person name="Qing Z."/>
            <person name="Tang Q."/>
            <person name="Cao H."/>
            <person name="Cheng P."/>
            <person name="Zheng Y."/>
            <person name="Yuan Z."/>
            <person name="Zhou Y."/>
            <person name="Liu J."/>
            <person name="Tang Z."/>
            <person name="Zhuo Y."/>
            <person name="Zhang Y."/>
            <person name="Yu L."/>
            <person name="Huang J."/>
            <person name="Yang P."/>
            <person name="Peng Q."/>
            <person name="Zhang J."/>
            <person name="Jiang W."/>
            <person name="Zhang Z."/>
            <person name="Lin K."/>
            <person name="Ro D.K."/>
            <person name="Chen X."/>
            <person name="Xiong X."/>
            <person name="Shang Y."/>
            <person name="Huang S."/>
            <person name="Zeng J."/>
        </authorList>
    </citation>
    <scope>NUCLEOTIDE SEQUENCE [LARGE SCALE GENOMIC DNA]</scope>
    <source>
        <strain evidence="12">cv. BLH2017</strain>
        <tissue evidence="11">Root</tissue>
    </source>
</reference>
<dbReference type="Proteomes" id="UP000195402">
    <property type="component" value="Unassembled WGS sequence"/>
</dbReference>
<protein>
    <submittedName>
        <fullName evidence="11">Prolamin-like domain</fullName>
    </submittedName>
</protein>
<evidence type="ECO:0000313" key="11">
    <source>
        <dbReference type="EMBL" id="OVA06617.1"/>
    </source>
</evidence>
<dbReference type="GO" id="GO:0080155">
    <property type="term" value="P:regulation of double fertilization forming a zygote and endosperm"/>
    <property type="evidence" value="ECO:0007669"/>
    <property type="project" value="UniProtKB-ARBA"/>
</dbReference>
<evidence type="ECO:0000256" key="6">
    <source>
        <dbReference type="ARBA" id="ARBA00023329"/>
    </source>
</evidence>
<dbReference type="InParanoid" id="A0A200Q8A6"/>
<dbReference type="STRING" id="56857.A0A200Q8A6"/>
<name>A0A200Q8A6_MACCD</name>
<evidence type="ECO:0000256" key="1">
    <source>
        <dbReference type="ARBA" id="ARBA00004541"/>
    </source>
</evidence>
<dbReference type="EMBL" id="MVGT01002770">
    <property type="protein sequence ID" value="OVA06617.1"/>
    <property type="molecule type" value="Genomic_DNA"/>
</dbReference>
<comment type="function">
    <text evidence="7">Involved in the regulation of gamete interactions during the double fertilization and to prevent multiple-pollen tube attraction; mediates the redistribution of the gamete fusogen HAP2/GCS1 to the cell surface after secretion upon sperm arrival.</text>
</comment>
<comment type="subcellular location">
    <subcellularLocation>
        <location evidence="1">Cytoplasmic vesicle</location>
    </subcellularLocation>
    <subcellularLocation>
        <location evidence="2">Secreted</location>
    </subcellularLocation>
</comment>
<dbReference type="GO" id="GO:0005576">
    <property type="term" value="C:extracellular region"/>
    <property type="evidence" value="ECO:0007669"/>
    <property type="project" value="UniProtKB-SubCell"/>
</dbReference>
<evidence type="ECO:0000256" key="4">
    <source>
        <dbReference type="ARBA" id="ARBA00022729"/>
    </source>
</evidence>
<feature type="chain" id="PRO_5012781064" evidence="9">
    <location>
        <begin position="27"/>
        <end position="146"/>
    </location>
</feature>
<comment type="similarity">
    <text evidence="8">Belongs to the plant egg cell-secreted peptide family.</text>
</comment>
<feature type="domain" description="Prolamin-like" evidence="10">
    <location>
        <begin position="52"/>
        <end position="117"/>
    </location>
</feature>
<evidence type="ECO:0000313" key="12">
    <source>
        <dbReference type="Proteomes" id="UP000195402"/>
    </source>
</evidence>
<evidence type="ECO:0000259" key="10">
    <source>
        <dbReference type="Pfam" id="PF05617"/>
    </source>
</evidence>
<sequence>MALNSKLVLLLTLSAFIASTATVVAARELAINKPRHNLATRLNAEGGGGLVECWNALLELRSCTNEIILFFLDGEQTYLGLECCKAIRVITHQCWPSMLTSLGFTSQEGDILRGYCDASSSVPTVAPVQSPAQSPLLGPNPAVVVG</sequence>
<keyword evidence="3" id="KW-0964">Secreted</keyword>
<dbReference type="OMA" id="VITRNCW"/>
<dbReference type="OrthoDB" id="782765at2759"/>
<feature type="signal peptide" evidence="9">
    <location>
        <begin position="1"/>
        <end position="26"/>
    </location>
</feature>
<evidence type="ECO:0000256" key="5">
    <source>
        <dbReference type="ARBA" id="ARBA00023279"/>
    </source>
</evidence>
<comment type="caution">
    <text evidence="11">The sequence shown here is derived from an EMBL/GenBank/DDBJ whole genome shotgun (WGS) entry which is preliminary data.</text>
</comment>
<dbReference type="GO" id="GO:2000008">
    <property type="term" value="P:regulation of protein localization to cell surface"/>
    <property type="evidence" value="ECO:0007669"/>
    <property type="project" value="UniProtKB-ARBA"/>
</dbReference>
<keyword evidence="12" id="KW-1185">Reference proteome</keyword>
<dbReference type="InterPro" id="IPR044711">
    <property type="entry name" value="EC11-15"/>
</dbReference>